<keyword evidence="4" id="KW-0547">Nucleotide-binding</keyword>
<dbReference type="GO" id="GO:0006883">
    <property type="term" value="P:intracellular sodium ion homeostasis"/>
    <property type="evidence" value="ECO:0007669"/>
    <property type="project" value="TreeGrafter"/>
</dbReference>
<keyword evidence="8 10" id="KW-0472">Membrane</keyword>
<dbReference type="SMART" id="SM00831">
    <property type="entry name" value="Cation_ATPase_N"/>
    <property type="match status" value="1"/>
</dbReference>
<evidence type="ECO:0000256" key="9">
    <source>
        <dbReference type="SAM" id="MobiDB-lite"/>
    </source>
</evidence>
<feature type="compositionally biased region" description="Polar residues" evidence="9">
    <location>
        <begin position="45"/>
        <end position="56"/>
    </location>
</feature>
<protein>
    <recommendedName>
        <fullName evidence="11">Cation-transporting P-type ATPase N-terminal domain-containing protein</fullName>
    </recommendedName>
</protein>
<feature type="region of interest" description="Disordered" evidence="9">
    <location>
        <begin position="1"/>
        <end position="122"/>
    </location>
</feature>
<dbReference type="InterPro" id="IPR008250">
    <property type="entry name" value="ATPase_P-typ_transduc_dom_A_sf"/>
</dbReference>
<feature type="transmembrane region" description="Helical" evidence="10">
    <location>
        <begin position="1232"/>
        <end position="1251"/>
    </location>
</feature>
<dbReference type="SFLD" id="SFLDG00002">
    <property type="entry name" value="C1.7:_P-type_atpase_like"/>
    <property type="match status" value="1"/>
</dbReference>
<dbReference type="Gene3D" id="1.20.1110.10">
    <property type="entry name" value="Calcium-transporting ATPase, transmembrane domain"/>
    <property type="match status" value="2"/>
</dbReference>
<feature type="transmembrane region" description="Helical" evidence="10">
    <location>
        <begin position="228"/>
        <end position="247"/>
    </location>
</feature>
<keyword evidence="7 10" id="KW-1133">Transmembrane helix</keyword>
<evidence type="ECO:0000256" key="1">
    <source>
        <dbReference type="ARBA" id="ARBA00004651"/>
    </source>
</evidence>
<dbReference type="InterPro" id="IPR001757">
    <property type="entry name" value="P_typ_ATPase"/>
</dbReference>
<dbReference type="PRINTS" id="PR00119">
    <property type="entry name" value="CATATPASE"/>
</dbReference>
<dbReference type="InterPro" id="IPR004014">
    <property type="entry name" value="ATPase_P-typ_cation-transptr_N"/>
</dbReference>
<dbReference type="PANTHER" id="PTHR43294">
    <property type="entry name" value="SODIUM/POTASSIUM-TRANSPORTING ATPASE SUBUNIT ALPHA"/>
    <property type="match status" value="1"/>
</dbReference>
<evidence type="ECO:0000256" key="4">
    <source>
        <dbReference type="ARBA" id="ARBA00022741"/>
    </source>
</evidence>
<dbReference type="Proteomes" id="UP001212152">
    <property type="component" value="Unassembled WGS sequence"/>
</dbReference>
<dbReference type="InterPro" id="IPR044492">
    <property type="entry name" value="P_typ_ATPase_HD_dom"/>
</dbReference>
<feature type="region of interest" description="Disordered" evidence="9">
    <location>
        <begin position="1319"/>
        <end position="1344"/>
    </location>
</feature>
<dbReference type="SFLD" id="SFLDF00027">
    <property type="entry name" value="p-type_atpase"/>
    <property type="match status" value="1"/>
</dbReference>
<feature type="transmembrane region" description="Helical" evidence="10">
    <location>
        <begin position="450"/>
        <end position="477"/>
    </location>
</feature>
<dbReference type="SUPFAM" id="SSF56784">
    <property type="entry name" value="HAD-like"/>
    <property type="match status" value="1"/>
</dbReference>
<dbReference type="GO" id="GO:1902600">
    <property type="term" value="P:proton transmembrane transport"/>
    <property type="evidence" value="ECO:0007669"/>
    <property type="project" value="TreeGrafter"/>
</dbReference>
<dbReference type="InterPro" id="IPR059000">
    <property type="entry name" value="ATPase_P-type_domA"/>
</dbReference>
<dbReference type="NCBIfam" id="TIGR01494">
    <property type="entry name" value="ATPase_P-type"/>
    <property type="match status" value="2"/>
</dbReference>
<evidence type="ECO:0000259" key="11">
    <source>
        <dbReference type="SMART" id="SM00831"/>
    </source>
</evidence>
<organism evidence="12 13">
    <name type="scientific">Geranomyces variabilis</name>
    <dbReference type="NCBI Taxonomy" id="109894"/>
    <lineage>
        <taxon>Eukaryota</taxon>
        <taxon>Fungi</taxon>
        <taxon>Fungi incertae sedis</taxon>
        <taxon>Chytridiomycota</taxon>
        <taxon>Chytridiomycota incertae sedis</taxon>
        <taxon>Chytridiomycetes</taxon>
        <taxon>Spizellomycetales</taxon>
        <taxon>Powellomycetaceae</taxon>
        <taxon>Geranomyces</taxon>
    </lineage>
</organism>
<evidence type="ECO:0000256" key="3">
    <source>
        <dbReference type="ARBA" id="ARBA00022692"/>
    </source>
</evidence>
<dbReference type="SUPFAM" id="SSF81660">
    <property type="entry name" value="Metal cation-transporting ATPase, ATP-binding domain N"/>
    <property type="match status" value="1"/>
</dbReference>
<dbReference type="GO" id="GO:0030007">
    <property type="term" value="P:intracellular potassium ion homeostasis"/>
    <property type="evidence" value="ECO:0007669"/>
    <property type="project" value="TreeGrafter"/>
</dbReference>
<evidence type="ECO:0000313" key="13">
    <source>
        <dbReference type="Proteomes" id="UP001212152"/>
    </source>
</evidence>
<dbReference type="PROSITE" id="PS00154">
    <property type="entry name" value="ATPASE_E1_E2"/>
    <property type="match status" value="1"/>
</dbReference>
<dbReference type="PRINTS" id="PR00121">
    <property type="entry name" value="NAKATPASE"/>
</dbReference>
<feature type="transmembrane region" description="Helical" evidence="10">
    <location>
        <begin position="421"/>
        <end position="444"/>
    </location>
</feature>
<proteinExistence type="predicted"/>
<feature type="transmembrane region" description="Helical" evidence="10">
    <location>
        <begin position="1263"/>
        <end position="1282"/>
    </location>
</feature>
<feature type="domain" description="Cation-transporting P-type ATPase N-terminal" evidence="11">
    <location>
        <begin position="168"/>
        <end position="249"/>
    </location>
</feature>
<dbReference type="InterPro" id="IPR023299">
    <property type="entry name" value="ATPase_P-typ_cyto_dom_N"/>
</dbReference>
<keyword evidence="6" id="KW-1278">Translocase</keyword>
<dbReference type="InterPro" id="IPR023298">
    <property type="entry name" value="ATPase_P-typ_TM_dom_sf"/>
</dbReference>
<dbReference type="PANTHER" id="PTHR43294:SF21">
    <property type="entry name" value="CATION TRANSPORTING ATPASE"/>
    <property type="match status" value="1"/>
</dbReference>
<evidence type="ECO:0000256" key="6">
    <source>
        <dbReference type="ARBA" id="ARBA00022967"/>
    </source>
</evidence>
<dbReference type="Gene3D" id="2.70.150.10">
    <property type="entry name" value="Calcium-transporting ATPase, cytoplasmic transduction domain A"/>
    <property type="match status" value="1"/>
</dbReference>
<dbReference type="FunFam" id="3.40.50.1000:FF:000083">
    <property type="entry name" value="Sodium/potassium-transporting ATPase subunit alpha"/>
    <property type="match status" value="1"/>
</dbReference>
<dbReference type="InterPro" id="IPR018303">
    <property type="entry name" value="ATPase_P-typ_P_site"/>
</dbReference>
<evidence type="ECO:0000256" key="10">
    <source>
        <dbReference type="SAM" id="Phobius"/>
    </source>
</evidence>
<comment type="caution">
    <text evidence="12">The sequence shown here is derived from an EMBL/GenBank/DDBJ whole genome shotgun (WGS) entry which is preliminary data.</text>
</comment>
<keyword evidence="2" id="KW-1003">Cell membrane</keyword>
<comment type="subcellular location">
    <subcellularLocation>
        <location evidence="1">Cell membrane</location>
        <topology evidence="1">Multi-pass membrane protein</topology>
    </subcellularLocation>
</comment>
<evidence type="ECO:0000256" key="2">
    <source>
        <dbReference type="ARBA" id="ARBA00022475"/>
    </source>
</evidence>
<dbReference type="SUPFAM" id="SSF81665">
    <property type="entry name" value="Calcium ATPase, transmembrane domain M"/>
    <property type="match status" value="2"/>
</dbReference>
<dbReference type="InterPro" id="IPR036412">
    <property type="entry name" value="HAD-like_sf"/>
</dbReference>
<dbReference type="Pfam" id="PF00690">
    <property type="entry name" value="Cation_ATPase_N"/>
    <property type="match status" value="1"/>
</dbReference>
<dbReference type="Pfam" id="PF00122">
    <property type="entry name" value="E1-E2_ATPase"/>
    <property type="match status" value="1"/>
</dbReference>
<evidence type="ECO:0000313" key="12">
    <source>
        <dbReference type="EMBL" id="KAJ3181186.1"/>
    </source>
</evidence>
<dbReference type="Gene3D" id="3.40.1110.10">
    <property type="entry name" value="Calcium-transporting ATPase, cytoplasmic domain N"/>
    <property type="match status" value="1"/>
</dbReference>
<keyword evidence="3 10" id="KW-0812">Transmembrane</keyword>
<gene>
    <name evidence="12" type="ORF">HDU87_001315</name>
</gene>
<dbReference type="EMBL" id="JADGJQ010000013">
    <property type="protein sequence ID" value="KAJ3181186.1"/>
    <property type="molecule type" value="Genomic_DNA"/>
</dbReference>
<dbReference type="GO" id="GO:0016887">
    <property type="term" value="F:ATP hydrolysis activity"/>
    <property type="evidence" value="ECO:0007669"/>
    <property type="project" value="InterPro"/>
</dbReference>
<dbReference type="InterPro" id="IPR006068">
    <property type="entry name" value="ATPase_P-typ_cation-transptr_C"/>
</dbReference>
<dbReference type="InterPro" id="IPR023214">
    <property type="entry name" value="HAD_sf"/>
</dbReference>
<dbReference type="InterPro" id="IPR050510">
    <property type="entry name" value="Cation_transp_ATPase_P-type"/>
</dbReference>
<dbReference type="SUPFAM" id="SSF81653">
    <property type="entry name" value="Calcium ATPase, transduction domain A"/>
    <property type="match status" value="1"/>
</dbReference>
<feature type="transmembrane region" description="Helical" evidence="10">
    <location>
        <begin position="1126"/>
        <end position="1150"/>
    </location>
</feature>
<feature type="compositionally biased region" description="Gly residues" evidence="9">
    <location>
        <begin position="1021"/>
        <end position="1034"/>
    </location>
</feature>
<dbReference type="Gene3D" id="3.40.50.1000">
    <property type="entry name" value="HAD superfamily/HAD-like"/>
    <property type="match status" value="1"/>
</dbReference>
<evidence type="ECO:0000256" key="8">
    <source>
        <dbReference type="ARBA" id="ARBA00023136"/>
    </source>
</evidence>
<feature type="transmembrane region" description="Helical" evidence="10">
    <location>
        <begin position="259"/>
        <end position="278"/>
    </location>
</feature>
<dbReference type="GO" id="GO:1990573">
    <property type="term" value="P:potassium ion import across plasma membrane"/>
    <property type="evidence" value="ECO:0007669"/>
    <property type="project" value="TreeGrafter"/>
</dbReference>
<evidence type="ECO:0000256" key="7">
    <source>
        <dbReference type="ARBA" id="ARBA00022989"/>
    </source>
</evidence>
<evidence type="ECO:0000256" key="5">
    <source>
        <dbReference type="ARBA" id="ARBA00022840"/>
    </source>
</evidence>
<feature type="compositionally biased region" description="Polar residues" evidence="9">
    <location>
        <begin position="7"/>
        <end position="17"/>
    </location>
</feature>
<dbReference type="GO" id="GO:0005524">
    <property type="term" value="F:ATP binding"/>
    <property type="evidence" value="ECO:0007669"/>
    <property type="project" value="UniProtKB-KW"/>
</dbReference>
<dbReference type="GO" id="GO:0005886">
    <property type="term" value="C:plasma membrane"/>
    <property type="evidence" value="ECO:0007669"/>
    <property type="project" value="UniProtKB-SubCell"/>
</dbReference>
<sequence>MSDQKDSSPSGSQNLTVPSPHKRPSFSFSFGSDRRGSLAPPDPLTSASARRGSTSIEETHEQGATLATSTESGIEERDDGPQPPRKKGFDALFSGGAGKPGKDAKKQQHDKKGKTPASEDAAQSIATEVRTRMASDHPEGVAALVSDAKKPDSSAPPKQQSNLKTDIIEHRMSISGLATHLATAIDIKNPLKSPGLTPAEASTRLAKYGPNVLTPPQRSPWYWRFVQCLGNLFNVLLGAAGIGYFATYIINPVDYFENLYIGCVLVGVAFVNAGIEFYELQKIAAILASFTTLITAQADVVRGGVLATVQARYLVPGDVVVVRTGAKVAADVILFQASDCKVDMSSITGESEPQARHALELGAPIGTEAGDAANVVFSGGVVVSGDGLGIVVKTGDATVLGQIAALTKSEKKRRSPLSSEIHRFCHTISVLATLTALVFFFFAVARGRTFNYALTFGIGILVAWIPQGLAVTVTMLLTISGRRMADRSVLVKDLHGVETLGAITLLATDKTGTLTKNEMTVANVFTNGTMWFAGLGGAKDCPVGERPLKVDVSGVAQILHMAATCTRAKFDRTDVPLDQRTAVGDATEAGMLRWAAAKLLNIDKLSALYPKVFELPFSSDTKCHLTIHRKGHLTGGLTLHLKGAPEVVWSRCTTIWTEGKAVAISDHDRKKWQAAHLGMCSRGHRVLAFAMLQLNGARYPDNWRFDKEKGNFPTTDLTFLGLVSLEDPPKEGVRQAIGTMRRAGIKVVMVTGDHPLTGEAIARKVNIISSEKPTRLSMPADLPVANPSEASCSSVIITGSVVPHLSDSDWLNVLLHDEIVFARTSPTQKLEIVTRGQALGHIIGVTGDGVNDAAALKKADLGIAMNRTGSDVSKEAAGMILLDDHFATIVKGVLEGRLIFWNLKKAIKYSLTHIMAEVLPYLLYVLVPIPQALTSIQILAVDLGFELFITLSFAFEPPEDEDLLMRLPPRRPVSEGSILATMHARRVQRDARRKVLNGTGASLETGERGDNEDDENEEGGQRGGSQEGTPLGLGGYTESRMLMNRLVDENAELLMQDIHENTITGSDAADAAALRIRSRWSRLLFEVRAVLTQPGYWRAQYRAWRELTQGFIVGERLVDGEVMMWAYLEAGMIEFCGGLATFFAVLWFSFGVSSADAVRAQKGRKYFLPHSPDFELSDGTLLAGDSQFQALKQAQSGFYLSILIIQIWNLFACKARLRLPFGKFMVQNPKTWYAILSGTVVGMFIVYLPFVNSIFLTSWNLDPIFLLIPMVFGAILLLYSIFRKLVIWKVTPEDINPSVERLNMAPSIMALNKTDGPASAAGAAAPNKKKRLPSLGIGRTVNTG</sequence>
<keyword evidence="5" id="KW-0067">ATP-binding</keyword>
<keyword evidence="13" id="KW-1185">Reference proteome</keyword>
<dbReference type="GO" id="GO:0036376">
    <property type="term" value="P:sodium ion export across plasma membrane"/>
    <property type="evidence" value="ECO:0007669"/>
    <property type="project" value="TreeGrafter"/>
</dbReference>
<feature type="region of interest" description="Disordered" evidence="9">
    <location>
        <begin position="996"/>
        <end position="1034"/>
    </location>
</feature>
<name>A0AAD5TNE7_9FUNG</name>
<accession>A0AAD5TNE7</accession>
<reference evidence="12" key="1">
    <citation type="submission" date="2020-05" db="EMBL/GenBank/DDBJ databases">
        <title>Phylogenomic resolution of chytrid fungi.</title>
        <authorList>
            <person name="Stajich J.E."/>
            <person name="Amses K."/>
            <person name="Simmons R."/>
            <person name="Seto K."/>
            <person name="Myers J."/>
            <person name="Bonds A."/>
            <person name="Quandt C.A."/>
            <person name="Barry K."/>
            <person name="Liu P."/>
            <person name="Grigoriev I."/>
            <person name="Longcore J.E."/>
            <person name="James T.Y."/>
        </authorList>
    </citation>
    <scope>NUCLEOTIDE SEQUENCE</scope>
    <source>
        <strain evidence="12">JEL0379</strain>
    </source>
</reference>
<dbReference type="Pfam" id="PF00689">
    <property type="entry name" value="Cation_ATPase_C"/>
    <property type="match status" value="1"/>
</dbReference>
<dbReference type="Pfam" id="PF13246">
    <property type="entry name" value="Cation_ATPase"/>
    <property type="match status" value="1"/>
</dbReference>
<dbReference type="SFLD" id="SFLDS00003">
    <property type="entry name" value="Haloacid_Dehalogenase"/>
    <property type="match status" value="1"/>
</dbReference>
<dbReference type="GO" id="GO:0005391">
    <property type="term" value="F:P-type sodium:potassium-exchanging transporter activity"/>
    <property type="evidence" value="ECO:0007669"/>
    <property type="project" value="TreeGrafter"/>
</dbReference>